<dbReference type="InterPro" id="IPR010905">
    <property type="entry name" value="Glyco_hydro_88"/>
</dbReference>
<dbReference type="GO" id="GO:0005975">
    <property type="term" value="P:carbohydrate metabolic process"/>
    <property type="evidence" value="ECO:0007669"/>
    <property type="project" value="InterPro"/>
</dbReference>
<keyword evidence="3" id="KW-1185">Reference proteome</keyword>
<dbReference type="InterPro" id="IPR012341">
    <property type="entry name" value="6hp_glycosidase-like_sf"/>
</dbReference>
<dbReference type="InterPro" id="IPR052043">
    <property type="entry name" value="PolySaccharide_Degr_Enz"/>
</dbReference>
<proteinExistence type="predicted"/>
<dbReference type="InterPro" id="IPR008928">
    <property type="entry name" value="6-hairpin_glycosidase_sf"/>
</dbReference>
<keyword evidence="1" id="KW-0378">Hydrolase</keyword>
<dbReference type="OrthoDB" id="540611at2759"/>
<evidence type="ECO:0000313" key="3">
    <source>
        <dbReference type="Proteomes" id="UP000809789"/>
    </source>
</evidence>
<evidence type="ECO:0008006" key="4">
    <source>
        <dbReference type="Google" id="ProtNLM"/>
    </source>
</evidence>
<evidence type="ECO:0000256" key="1">
    <source>
        <dbReference type="ARBA" id="ARBA00022801"/>
    </source>
</evidence>
<dbReference type="PANTHER" id="PTHR33886:SF11">
    <property type="entry name" value="WALL GLYCOSYL HYDROLASE YTER, PUTATIVE (AFU_ORTHOLOGUE AFUA_2G14630)-RELATED"/>
    <property type="match status" value="1"/>
</dbReference>
<dbReference type="SUPFAM" id="SSF48208">
    <property type="entry name" value="Six-hairpin glycosidases"/>
    <property type="match status" value="1"/>
</dbReference>
<name>A0A8K0PM54_9PEZI</name>
<accession>A0A8K0PM54</accession>
<sequence>MALSIISRNQGILTNSSDKSSWLRSGFTQKTFSQLLTLYPSHPSSPLISSHILTSVTSILPTILSPQNATLLPLDRLSSGDAMLTLYATTGLEQYRTGFSALRSSIDLQPRNPEGGLQYFVYPGWSYLDGMYSLSSFYATYNKDYDRWNATARADLVLQLGQLWNRTRKADTGLLVHGFDDNRNASWADPVTGASPIVWGRSLGWYVMALVDVVELFAERAGDVRELLVERFEGVMEGVVRVRDKGSGVWWQVMDQGGREGNYLESSASAMFVYAMLKGVRLGYLGDGVGSNWTEVAVEGYRYIVDKFVVDKGNGTLEYDRTVSVCSLNSTASYEYYVNQPIAYNSVLGTNAFILASLEYERLKQSQ</sequence>
<organism evidence="2 3">
    <name type="scientific">Elsinoe batatas</name>
    <dbReference type="NCBI Taxonomy" id="2601811"/>
    <lineage>
        <taxon>Eukaryota</taxon>
        <taxon>Fungi</taxon>
        <taxon>Dikarya</taxon>
        <taxon>Ascomycota</taxon>
        <taxon>Pezizomycotina</taxon>
        <taxon>Dothideomycetes</taxon>
        <taxon>Dothideomycetidae</taxon>
        <taxon>Myriangiales</taxon>
        <taxon>Elsinoaceae</taxon>
        <taxon>Elsinoe</taxon>
    </lineage>
</organism>
<dbReference type="AlphaFoldDB" id="A0A8K0PM54"/>
<dbReference type="Gene3D" id="1.50.10.10">
    <property type="match status" value="1"/>
</dbReference>
<comment type="caution">
    <text evidence="2">The sequence shown here is derived from an EMBL/GenBank/DDBJ whole genome shotgun (WGS) entry which is preliminary data.</text>
</comment>
<gene>
    <name evidence="2" type="ORF">KVT40_002293</name>
</gene>
<reference evidence="2" key="1">
    <citation type="submission" date="2021-07" db="EMBL/GenBank/DDBJ databases">
        <title>Elsinoe batatas strain:CRI-CJ2 Genome sequencing and assembly.</title>
        <authorList>
            <person name="Huang L."/>
        </authorList>
    </citation>
    <scope>NUCLEOTIDE SEQUENCE</scope>
    <source>
        <strain evidence="2">CRI-CJ2</strain>
    </source>
</reference>
<protein>
    <recommendedName>
        <fullName evidence="4">Glycoside hydrolase family 105 protein</fullName>
    </recommendedName>
</protein>
<evidence type="ECO:0000313" key="2">
    <source>
        <dbReference type="EMBL" id="KAG8630674.1"/>
    </source>
</evidence>
<dbReference type="EMBL" id="JAESVG020000002">
    <property type="protein sequence ID" value="KAG8630674.1"/>
    <property type="molecule type" value="Genomic_DNA"/>
</dbReference>
<dbReference type="Proteomes" id="UP000809789">
    <property type="component" value="Unassembled WGS sequence"/>
</dbReference>
<dbReference type="PANTHER" id="PTHR33886">
    <property type="entry name" value="UNSATURATED RHAMNOGALACTURONAN HYDROLASE (EUROFUNG)"/>
    <property type="match status" value="1"/>
</dbReference>
<dbReference type="Pfam" id="PF07470">
    <property type="entry name" value="Glyco_hydro_88"/>
    <property type="match status" value="1"/>
</dbReference>
<dbReference type="GO" id="GO:0016787">
    <property type="term" value="F:hydrolase activity"/>
    <property type="evidence" value="ECO:0007669"/>
    <property type="project" value="UniProtKB-KW"/>
</dbReference>